<protein>
    <submittedName>
        <fullName evidence="2">Uncharacterized protein</fullName>
    </submittedName>
</protein>
<name>A0A6M3Y769_9ZZZZ</name>
<organism evidence="2">
    <name type="scientific">viral metagenome</name>
    <dbReference type="NCBI Taxonomy" id="1070528"/>
    <lineage>
        <taxon>unclassified sequences</taxon>
        <taxon>metagenomes</taxon>
        <taxon>organismal metagenomes</taxon>
    </lineage>
</organism>
<reference evidence="2" key="1">
    <citation type="submission" date="2020-03" db="EMBL/GenBank/DDBJ databases">
        <title>The deep terrestrial virosphere.</title>
        <authorList>
            <person name="Holmfeldt K."/>
            <person name="Nilsson E."/>
            <person name="Simone D."/>
            <person name="Lopez-Fernandez M."/>
            <person name="Wu X."/>
            <person name="de Brujin I."/>
            <person name="Lundin D."/>
            <person name="Andersson A."/>
            <person name="Bertilsson S."/>
            <person name="Dopson M."/>
        </authorList>
    </citation>
    <scope>NUCLEOTIDE SEQUENCE</scope>
    <source>
        <strain evidence="2">MM415A00136</strain>
        <strain evidence="1">MM415B00397</strain>
    </source>
</reference>
<accession>A0A6M3Y769</accession>
<evidence type="ECO:0000313" key="2">
    <source>
        <dbReference type="EMBL" id="QJI05124.1"/>
    </source>
</evidence>
<gene>
    <name evidence="2" type="ORF">MM415A00136_0006</name>
    <name evidence="1" type="ORF">MM415B00397_0021</name>
</gene>
<proteinExistence type="predicted"/>
<sequence>MIKLKPYGQREEGADLKTSKFIKLPAYRSSQPKRFFEDEPVEAPEVQKPNVWQRLFPDTTGAIQSIPEERKSVFKTFGESFISSIKRIGEGAKQIHEAPEQGGLPKYLSGVAGGFSKVIGGALAPVTATFESAGELPVVGKAVKAGVGVPFGVAGDVFRIGMEGVIDTLPISEQSKEELRPGFYETATLAGQIYFGRATHVKIKEIKAKYGKDAPAIIDAAEQLVAEKRKVDSIQAGGQQIAEINGVRIPVKPIIDEVNPAIPKKIRLPEYAEKPIDPLAKEAQKYETAEEFVKAQKPIYHGTPEVFDKFDVARMEGGQAWFTNSKKDILSGEAGAVQSAGQTMNIMERYIKPGLKFADEQTANKYYTDQLIDMGYAGKVVKGEGKTWYSLFEPNKDLLTKSQLTDFFNKVKGETVIPEVPKGKVSEVARQIEAKAIEEGLIKRGYNELAEYSPANIKAQSQMMFELMRDNIALAKKIVRGQEPIPEGLKGTTVLSAMEDYAMKMKDGALARDLAKSPLVSEISTAAQTLRLSAERTPDSATAKIKEVMKAREEAVAKKFKNTTPEQAKGKIKNAAKEKIKKSNPNKYDIMNLIDKIVC</sequence>
<dbReference type="AlphaFoldDB" id="A0A6M3Y769"/>
<dbReference type="EMBL" id="MT141538">
    <property type="protein sequence ID" value="QJA65409.1"/>
    <property type="molecule type" value="Genomic_DNA"/>
</dbReference>
<evidence type="ECO:0000313" key="1">
    <source>
        <dbReference type="EMBL" id="QJA65409.1"/>
    </source>
</evidence>
<dbReference type="EMBL" id="MT145195">
    <property type="protein sequence ID" value="QJI05124.1"/>
    <property type="molecule type" value="Genomic_DNA"/>
</dbReference>